<dbReference type="STRING" id="1314781.A0A165JXM7"/>
<name>A0A165JXM7_EXIGL</name>
<evidence type="ECO:0000313" key="2">
    <source>
        <dbReference type="EMBL" id="KZV95485.1"/>
    </source>
</evidence>
<evidence type="ECO:0000313" key="3">
    <source>
        <dbReference type="Proteomes" id="UP000077266"/>
    </source>
</evidence>
<accession>A0A165JXM7</accession>
<sequence length="316" mass="32935">MRRAALLPIIISLVASTSAFPTSLHELASSLRRRASDARLKTDKGYVSPVDKGGKMLTSVPGTFPEGLGEPLNVVISGNSDAAVLVDSPQNGGLRNYWLSLRFAGECLGQHLGSDQAANLGDGNGALNETAVMRFDYDDPYLGTCQETVKGGNHFRYWVQNGKDANTGAVFMAASAEKPAAEGHDILPNGYNLARDWLVGNATGGHDPIPTYNLTAGATFTGSTVFAGYTYRTTATYVDGLLKNSSDGVNHFQSVPVKGLPAIDGLVAVLEVHITNTPAGAPAPSGGAQGGAESVSARWTWAVALVVGAIAAWTVC</sequence>
<dbReference type="Proteomes" id="UP000077266">
    <property type="component" value="Unassembled WGS sequence"/>
</dbReference>
<keyword evidence="1" id="KW-0732">Signal</keyword>
<feature type="chain" id="PRO_5007860455" description="PEBP-like protein" evidence="1">
    <location>
        <begin position="20"/>
        <end position="316"/>
    </location>
</feature>
<keyword evidence="3" id="KW-1185">Reference proteome</keyword>
<proteinExistence type="predicted"/>
<dbReference type="AlphaFoldDB" id="A0A165JXM7"/>
<organism evidence="2 3">
    <name type="scientific">Exidia glandulosa HHB12029</name>
    <dbReference type="NCBI Taxonomy" id="1314781"/>
    <lineage>
        <taxon>Eukaryota</taxon>
        <taxon>Fungi</taxon>
        <taxon>Dikarya</taxon>
        <taxon>Basidiomycota</taxon>
        <taxon>Agaricomycotina</taxon>
        <taxon>Agaricomycetes</taxon>
        <taxon>Auriculariales</taxon>
        <taxon>Exidiaceae</taxon>
        <taxon>Exidia</taxon>
    </lineage>
</organism>
<dbReference type="EMBL" id="KV425956">
    <property type="protein sequence ID" value="KZV95485.1"/>
    <property type="molecule type" value="Genomic_DNA"/>
</dbReference>
<dbReference type="InParanoid" id="A0A165JXM7"/>
<evidence type="ECO:0008006" key="4">
    <source>
        <dbReference type="Google" id="ProtNLM"/>
    </source>
</evidence>
<feature type="signal peptide" evidence="1">
    <location>
        <begin position="1"/>
        <end position="19"/>
    </location>
</feature>
<dbReference type="OrthoDB" id="2310204at2759"/>
<gene>
    <name evidence="2" type="ORF">EXIGLDRAFT_735208</name>
</gene>
<evidence type="ECO:0000256" key="1">
    <source>
        <dbReference type="SAM" id="SignalP"/>
    </source>
</evidence>
<protein>
    <recommendedName>
        <fullName evidence="4">PEBP-like protein</fullName>
    </recommendedName>
</protein>
<reference evidence="2 3" key="1">
    <citation type="journal article" date="2016" name="Mol. Biol. Evol.">
        <title>Comparative Genomics of Early-Diverging Mushroom-Forming Fungi Provides Insights into the Origins of Lignocellulose Decay Capabilities.</title>
        <authorList>
            <person name="Nagy L.G."/>
            <person name="Riley R."/>
            <person name="Tritt A."/>
            <person name="Adam C."/>
            <person name="Daum C."/>
            <person name="Floudas D."/>
            <person name="Sun H."/>
            <person name="Yadav J.S."/>
            <person name="Pangilinan J."/>
            <person name="Larsson K.H."/>
            <person name="Matsuura K."/>
            <person name="Barry K."/>
            <person name="Labutti K."/>
            <person name="Kuo R."/>
            <person name="Ohm R.A."/>
            <person name="Bhattacharya S.S."/>
            <person name="Shirouzu T."/>
            <person name="Yoshinaga Y."/>
            <person name="Martin F.M."/>
            <person name="Grigoriev I.V."/>
            <person name="Hibbett D.S."/>
        </authorList>
    </citation>
    <scope>NUCLEOTIDE SEQUENCE [LARGE SCALE GENOMIC DNA]</scope>
    <source>
        <strain evidence="2 3">HHB12029</strain>
    </source>
</reference>